<evidence type="ECO:0000313" key="2">
    <source>
        <dbReference type="EMBL" id="OXA97889.1"/>
    </source>
</evidence>
<reference evidence="2 4" key="2">
    <citation type="submission" date="2016-11" db="EMBL/GenBank/DDBJ databases">
        <title>Whole genomes of Flavobacteriaceae.</title>
        <authorList>
            <person name="Stine C."/>
            <person name="Li C."/>
            <person name="Tadesse D."/>
        </authorList>
    </citation>
    <scope>NUCLEOTIDE SEQUENCE [LARGE SCALE GENOMIC DNA]</scope>
    <source>
        <strain evidence="2 4">ATCC 29551</strain>
    </source>
</reference>
<sequence>MTPRNELFVKIKQALKTIPELGLVDLQRKQISNPASGDPVIWTAALIEINSIAWQNMPESNQEGDCVVEVLLYCKNGWIDHLNITVENPDELAEFNLIHKLSEKLQHLKGSLFAPLLQVNEEVDNAVDGFMSYKLTFNSTICREINPLYSNKKLNIIS</sequence>
<evidence type="ECO:0000313" key="4">
    <source>
        <dbReference type="Proteomes" id="UP000198424"/>
    </source>
</evidence>
<gene>
    <name evidence="2" type="ORF">B0A62_03260</name>
    <name evidence="1" type="ORF">IW20_20030</name>
</gene>
<dbReference type="AlphaFoldDB" id="A0A086A3G0"/>
<dbReference type="eggNOG" id="ENOG5032TV3">
    <property type="taxonomic scope" value="Bacteria"/>
</dbReference>
<dbReference type="EMBL" id="MUGY01000002">
    <property type="protein sequence ID" value="OXA97889.1"/>
    <property type="molecule type" value="Genomic_DNA"/>
</dbReference>
<proteinExistence type="predicted"/>
<dbReference type="RefSeq" id="WP_035626320.1">
    <property type="nucleotide sequence ID" value="NZ_JBEWQG010000027.1"/>
</dbReference>
<keyword evidence="4" id="KW-1185">Reference proteome</keyword>
<dbReference type="Proteomes" id="UP000028712">
    <property type="component" value="Unassembled WGS sequence"/>
</dbReference>
<evidence type="ECO:0000313" key="1">
    <source>
        <dbReference type="EMBL" id="KFF11224.1"/>
    </source>
</evidence>
<dbReference type="Proteomes" id="UP000198424">
    <property type="component" value="Unassembled WGS sequence"/>
</dbReference>
<evidence type="ECO:0000313" key="3">
    <source>
        <dbReference type="Proteomes" id="UP000028712"/>
    </source>
</evidence>
<accession>A0A086A3G0</accession>
<organism evidence="1 3">
    <name type="scientific">Flavobacterium hydatis</name>
    <name type="common">Cytophaga aquatilis</name>
    <dbReference type="NCBI Taxonomy" id="991"/>
    <lineage>
        <taxon>Bacteria</taxon>
        <taxon>Pseudomonadati</taxon>
        <taxon>Bacteroidota</taxon>
        <taxon>Flavobacteriia</taxon>
        <taxon>Flavobacteriales</taxon>
        <taxon>Flavobacteriaceae</taxon>
        <taxon>Flavobacterium</taxon>
    </lineage>
</organism>
<name>A0A086A3G0_FLAHY</name>
<dbReference type="OrthoDB" id="1358250at2"/>
<comment type="caution">
    <text evidence="1">The sequence shown here is derived from an EMBL/GenBank/DDBJ whole genome shotgun (WGS) entry which is preliminary data.</text>
</comment>
<protein>
    <submittedName>
        <fullName evidence="1">Uncharacterized protein</fullName>
    </submittedName>
</protein>
<reference evidence="1 3" key="1">
    <citation type="submission" date="2014-07" db="EMBL/GenBank/DDBJ databases">
        <title>Genome of Flavobacterium hydatis DSM 2063.</title>
        <authorList>
            <person name="Pipes S.E."/>
            <person name="Stropko S.J."/>
            <person name="Newman J.D."/>
        </authorList>
    </citation>
    <scope>NUCLEOTIDE SEQUENCE [LARGE SCALE GENOMIC DNA]</scope>
    <source>
        <strain evidence="1 3">DSM 2063</strain>
    </source>
</reference>
<dbReference type="EMBL" id="JPRM01000036">
    <property type="protein sequence ID" value="KFF11224.1"/>
    <property type="molecule type" value="Genomic_DNA"/>
</dbReference>